<evidence type="ECO:0000313" key="1">
    <source>
        <dbReference type="EMBL" id="KAA6311233.1"/>
    </source>
</evidence>
<gene>
    <name evidence="1" type="ORF">EZS28_056166</name>
</gene>
<accession>A0A5J4PSF7</accession>
<proteinExistence type="predicted"/>
<dbReference type="EMBL" id="SNRW01049343">
    <property type="protein sequence ID" value="KAA6311233.1"/>
    <property type="molecule type" value="Genomic_DNA"/>
</dbReference>
<sequence>MRSQISPLNATLTSKKENKRIQNFLQQHPEKIQLVTKLNDIGNRQKQNRFKSKAKAITAREKRKQNQQGAKMIAPPKSYSYTSNLIYLQENASKTLSWNDYFASGSEKNGEKSKEK</sequence>
<organism evidence="1 2">
    <name type="scientific">Streblomastix strix</name>
    <dbReference type="NCBI Taxonomy" id="222440"/>
    <lineage>
        <taxon>Eukaryota</taxon>
        <taxon>Metamonada</taxon>
        <taxon>Preaxostyla</taxon>
        <taxon>Oxymonadida</taxon>
        <taxon>Streblomastigidae</taxon>
        <taxon>Streblomastix</taxon>
    </lineage>
</organism>
<evidence type="ECO:0000313" key="2">
    <source>
        <dbReference type="Proteomes" id="UP000324800"/>
    </source>
</evidence>
<protein>
    <submittedName>
        <fullName evidence="1">Uncharacterized protein</fullName>
    </submittedName>
</protein>
<comment type="caution">
    <text evidence="1">The sequence shown here is derived from an EMBL/GenBank/DDBJ whole genome shotgun (WGS) entry which is preliminary data.</text>
</comment>
<feature type="non-terminal residue" evidence="1">
    <location>
        <position position="116"/>
    </location>
</feature>
<dbReference type="AlphaFoldDB" id="A0A5J4PSF7"/>
<dbReference type="Proteomes" id="UP000324800">
    <property type="component" value="Unassembled WGS sequence"/>
</dbReference>
<reference evidence="1 2" key="1">
    <citation type="submission" date="2019-03" db="EMBL/GenBank/DDBJ databases">
        <title>Single cell metagenomics reveals metabolic interactions within the superorganism composed of flagellate Streblomastix strix and complex community of Bacteroidetes bacteria on its surface.</title>
        <authorList>
            <person name="Treitli S.C."/>
            <person name="Kolisko M."/>
            <person name="Husnik F."/>
            <person name="Keeling P."/>
            <person name="Hampl V."/>
        </authorList>
    </citation>
    <scope>NUCLEOTIDE SEQUENCE [LARGE SCALE GENOMIC DNA]</scope>
    <source>
        <strain evidence="1">ST1C</strain>
    </source>
</reference>
<name>A0A5J4PSF7_9EUKA</name>